<dbReference type="InterPro" id="IPR028012">
    <property type="entry name" value="Rua1_C"/>
</dbReference>
<evidence type="ECO:0000259" key="2">
    <source>
        <dbReference type="Pfam" id="PF14616"/>
    </source>
</evidence>
<proteinExistence type="predicted"/>
<accession>A0A316Z3N4</accession>
<evidence type="ECO:0000313" key="3">
    <source>
        <dbReference type="EMBL" id="PWN94793.1"/>
    </source>
</evidence>
<dbReference type="AlphaFoldDB" id="A0A316Z3N4"/>
<dbReference type="PANTHER" id="PTHR28125">
    <property type="entry name" value="MEIOTIC EXPRESSION UP-REGULATED PROTEIN 26"/>
    <property type="match status" value="1"/>
</dbReference>
<dbReference type="GeneID" id="37267951"/>
<dbReference type="Pfam" id="PF14616">
    <property type="entry name" value="Rua1_C"/>
    <property type="match status" value="1"/>
</dbReference>
<keyword evidence="4" id="KW-1185">Reference proteome</keyword>
<dbReference type="Proteomes" id="UP000245946">
    <property type="component" value="Unassembled WGS sequence"/>
</dbReference>
<dbReference type="STRING" id="58919.A0A316Z3N4"/>
<feature type="domain" description="Transcription regulator Rua1 C-terminal" evidence="2">
    <location>
        <begin position="36"/>
        <end position="138"/>
    </location>
</feature>
<protein>
    <recommendedName>
        <fullName evidence="2">Transcription regulator Rua1 C-terminal domain-containing protein</fullName>
    </recommendedName>
</protein>
<dbReference type="OrthoDB" id="5595379at2759"/>
<feature type="compositionally biased region" description="Low complexity" evidence="1">
    <location>
        <begin position="186"/>
        <end position="198"/>
    </location>
</feature>
<dbReference type="RefSeq" id="XP_025595072.1">
    <property type="nucleotide sequence ID" value="XM_025740405.1"/>
</dbReference>
<gene>
    <name evidence="3" type="ORF">FA09DRAFT_302614</name>
</gene>
<feature type="region of interest" description="Disordered" evidence="1">
    <location>
        <begin position="154"/>
        <end position="218"/>
    </location>
</feature>
<name>A0A316Z3N4_9BASI</name>
<feature type="region of interest" description="Disordered" evidence="1">
    <location>
        <begin position="1"/>
        <end position="28"/>
    </location>
</feature>
<reference evidence="3 4" key="1">
    <citation type="journal article" date="2018" name="Mol. Biol. Evol.">
        <title>Broad Genomic Sampling Reveals a Smut Pathogenic Ancestry of the Fungal Clade Ustilaginomycotina.</title>
        <authorList>
            <person name="Kijpornyongpan T."/>
            <person name="Mondo S.J."/>
            <person name="Barry K."/>
            <person name="Sandor L."/>
            <person name="Lee J."/>
            <person name="Lipzen A."/>
            <person name="Pangilinan J."/>
            <person name="LaButti K."/>
            <person name="Hainaut M."/>
            <person name="Henrissat B."/>
            <person name="Grigoriev I.V."/>
            <person name="Spatafora J.W."/>
            <person name="Aime M.C."/>
        </authorList>
    </citation>
    <scope>NUCLEOTIDE SEQUENCE [LARGE SCALE GENOMIC DNA]</scope>
    <source>
        <strain evidence="3 4">MCA 4186</strain>
    </source>
</reference>
<organism evidence="3 4">
    <name type="scientific">Tilletiopsis washingtonensis</name>
    <dbReference type="NCBI Taxonomy" id="58919"/>
    <lineage>
        <taxon>Eukaryota</taxon>
        <taxon>Fungi</taxon>
        <taxon>Dikarya</taxon>
        <taxon>Basidiomycota</taxon>
        <taxon>Ustilaginomycotina</taxon>
        <taxon>Exobasidiomycetes</taxon>
        <taxon>Entylomatales</taxon>
        <taxon>Entylomatales incertae sedis</taxon>
        <taxon>Tilletiopsis</taxon>
    </lineage>
</organism>
<dbReference type="EMBL" id="KZ819309">
    <property type="protein sequence ID" value="PWN94793.1"/>
    <property type="molecule type" value="Genomic_DNA"/>
</dbReference>
<sequence>MPRTALEPPPADFDVPDEQQEERLPRQQRDKLRFKGDLYTPTWVRGTGNAREAWCDKCPNGGWMQLKNSQYWYHVRGTHGISPTSGLVFLPPLKLRCYADSVGTTEGLCHSCSKWIQICTAKRKRDFSGWFKHSARCHPATSGIGASAYMRDAVLSQPPPSSSTQLPPLPHHLGAPTSSGGGAGGHASQQHAHSQYAHSHSHSHGHSHSGMLPSGAPLSDTGSYGHLVGGMPAASMPSAADGSAPDHYRHR</sequence>
<evidence type="ECO:0000256" key="1">
    <source>
        <dbReference type="SAM" id="MobiDB-lite"/>
    </source>
</evidence>
<dbReference type="PANTHER" id="PTHR28125:SF2">
    <property type="entry name" value="MEIOTIC EXPRESSION UP-REGULATED PROTEIN 26"/>
    <property type="match status" value="1"/>
</dbReference>
<evidence type="ECO:0000313" key="4">
    <source>
        <dbReference type="Proteomes" id="UP000245946"/>
    </source>
</evidence>